<dbReference type="GO" id="GO:1990071">
    <property type="term" value="C:TRAPPII protein complex"/>
    <property type="evidence" value="ECO:0007669"/>
    <property type="project" value="InterPro"/>
</dbReference>
<dbReference type="EMBL" id="KV454428">
    <property type="protein sequence ID" value="ODQ81263.1"/>
    <property type="molecule type" value="Genomic_DNA"/>
</dbReference>
<evidence type="ECO:0000313" key="4">
    <source>
        <dbReference type="Proteomes" id="UP000094336"/>
    </source>
</evidence>
<protein>
    <recommendedName>
        <fullName evidence="2">Trafficking protein particle complex II-specific subunit 65 IgD3 domain-containing protein</fullName>
    </recommendedName>
</protein>
<dbReference type="PANTHER" id="PTHR28159">
    <property type="entry name" value="TRAFFICKING PROTEIN PARTICLE COMPLEX II-SPECIFIC SUBUNIT 65"/>
    <property type="match status" value="1"/>
</dbReference>
<feature type="domain" description="Trafficking protein particle complex II-specific subunit 65 IgD3" evidence="2">
    <location>
        <begin position="465"/>
        <end position="527"/>
    </location>
</feature>
<evidence type="ECO:0000256" key="1">
    <source>
        <dbReference type="SAM" id="MobiDB-lite"/>
    </source>
</evidence>
<gene>
    <name evidence="3" type="ORF">BABINDRAFT_7075</name>
</gene>
<dbReference type="RefSeq" id="XP_018986591.1">
    <property type="nucleotide sequence ID" value="XM_019132560.1"/>
</dbReference>
<dbReference type="GO" id="GO:0006891">
    <property type="term" value="P:intra-Golgi vesicle-mediated transport"/>
    <property type="evidence" value="ECO:0007669"/>
    <property type="project" value="InterPro"/>
</dbReference>
<evidence type="ECO:0000259" key="2">
    <source>
        <dbReference type="Pfam" id="PF12735"/>
    </source>
</evidence>
<name>A0A1E3QU98_9ASCO</name>
<feature type="compositionally biased region" description="Basic residues" evidence="1">
    <location>
        <begin position="349"/>
        <end position="361"/>
    </location>
</feature>
<dbReference type="STRING" id="984486.A0A1E3QU98"/>
<evidence type="ECO:0000313" key="3">
    <source>
        <dbReference type="EMBL" id="ODQ81263.1"/>
    </source>
</evidence>
<reference evidence="4" key="1">
    <citation type="submission" date="2016-05" db="EMBL/GenBank/DDBJ databases">
        <title>Comparative genomics of biotechnologically important yeasts.</title>
        <authorList>
            <consortium name="DOE Joint Genome Institute"/>
            <person name="Riley R."/>
            <person name="Haridas S."/>
            <person name="Wolfe K.H."/>
            <person name="Lopes M.R."/>
            <person name="Hittinger C.T."/>
            <person name="Goker M."/>
            <person name="Salamov A."/>
            <person name="Wisecaver J."/>
            <person name="Long T.M."/>
            <person name="Aerts A.L."/>
            <person name="Barry K."/>
            <person name="Choi C."/>
            <person name="Clum A."/>
            <person name="Coughlan A.Y."/>
            <person name="Deshpande S."/>
            <person name="Douglass A.P."/>
            <person name="Hanson S.J."/>
            <person name="Klenk H.-P."/>
            <person name="Labutti K."/>
            <person name="Lapidus A."/>
            <person name="Lindquist E."/>
            <person name="Lipzen A."/>
            <person name="Meier-Kolthoff J.P."/>
            <person name="Ohm R.A."/>
            <person name="Otillar R.P."/>
            <person name="Pangilinan J."/>
            <person name="Peng Y."/>
            <person name="Rokas A."/>
            <person name="Rosa C.A."/>
            <person name="Scheuner C."/>
            <person name="Sibirny A.A."/>
            <person name="Slot J.C."/>
            <person name="Stielow J.B."/>
            <person name="Sun H."/>
            <person name="Kurtzman C.P."/>
            <person name="Blackwell M."/>
            <person name="Grigoriev I.V."/>
            <person name="Jeffries T.W."/>
        </authorList>
    </citation>
    <scope>NUCLEOTIDE SEQUENCE [LARGE SCALE GENOMIC DNA]</scope>
    <source>
        <strain evidence="4">NRRL Y-12698</strain>
    </source>
</reference>
<dbReference type="AlphaFoldDB" id="A0A1E3QU98"/>
<dbReference type="PANTHER" id="PTHR28159:SF1">
    <property type="entry name" value="TRAFFICKING PROTEIN PARTICLE COMPLEX II-SPECIFIC SUBUNIT 65"/>
    <property type="match status" value="1"/>
</dbReference>
<dbReference type="Pfam" id="PF12735">
    <property type="entry name" value="IgD3_Trs65"/>
    <property type="match status" value="1"/>
</dbReference>
<dbReference type="InterPro" id="IPR024662">
    <property type="entry name" value="Trs65"/>
</dbReference>
<accession>A0A1E3QU98</accession>
<dbReference type="OrthoDB" id="5345392at2759"/>
<dbReference type="GO" id="GO:0005802">
    <property type="term" value="C:trans-Golgi network"/>
    <property type="evidence" value="ECO:0007669"/>
    <property type="project" value="TreeGrafter"/>
</dbReference>
<dbReference type="GeneID" id="30150413"/>
<dbReference type="InterPro" id="IPR055420">
    <property type="entry name" value="IgD3_Trs65"/>
</dbReference>
<keyword evidence="4" id="KW-1185">Reference proteome</keyword>
<dbReference type="Proteomes" id="UP000094336">
    <property type="component" value="Unassembled WGS sequence"/>
</dbReference>
<organism evidence="3 4">
    <name type="scientific">Babjeviella inositovora NRRL Y-12698</name>
    <dbReference type="NCBI Taxonomy" id="984486"/>
    <lineage>
        <taxon>Eukaryota</taxon>
        <taxon>Fungi</taxon>
        <taxon>Dikarya</taxon>
        <taxon>Ascomycota</taxon>
        <taxon>Saccharomycotina</taxon>
        <taxon>Pichiomycetes</taxon>
        <taxon>Serinales incertae sedis</taxon>
        <taxon>Babjeviella</taxon>
    </lineage>
</organism>
<sequence length="528" mass="57753">MDLQIHLPLNGLDETLIPTAFLEQLQSSPSRKVTFFDETITGYLHLTDEVMGFGNHVADASIYIDLAVIPDSAQTHNPEFHIKSIELTKTDLLFSSEVNLKGKTSFATVWKFALPILYPKKKVASPQVFASIVLTLRNAPGASAGVRAGAHDVSDINSSNILSDLQFLILDKRRASKLVSFSRPQVLTALPDDVTLEQQTATESTLTASVKLPVYPALIMRLKSTKSVGRDNVLFSTLELESSKELMKIGVALDILNVETTFTDGRLEEFLPGGFTYPVSFLPSDILNFTYKLHHDSSGSVKPICIKITSIARSFDPFSSSVHATFGSEIVTSWATNVDFGITPPAAKKPPRLATSRKNRLRSSSDLQKPLRLSSSSLNVAIPRSGNPLLAGLVITFSGQTDVRIGEVFRWKVQAINKSPNRLNLSLYIQARDMFEKSQPRLPGLDFAAYPAPALQKMYNAIKLVPQGILPLANDIKIGPLDPGAVYETTVELIAIERGIFNLEGVRIIDIASGEGFDCGKLLEVVVM</sequence>
<feature type="region of interest" description="Disordered" evidence="1">
    <location>
        <begin position="345"/>
        <end position="368"/>
    </location>
</feature>
<proteinExistence type="predicted"/>